<comment type="caution">
    <text evidence="1">The sequence shown here is derived from an EMBL/GenBank/DDBJ whole genome shotgun (WGS) entry which is preliminary data.</text>
</comment>
<reference evidence="1" key="2">
    <citation type="submission" date="2021-02" db="EMBL/GenBank/DDBJ databases">
        <authorList>
            <person name="Kimball J.A."/>
            <person name="Haas M.W."/>
            <person name="Macchietto M."/>
            <person name="Kono T."/>
            <person name="Duquette J."/>
            <person name="Shao M."/>
        </authorList>
    </citation>
    <scope>NUCLEOTIDE SEQUENCE</scope>
    <source>
        <tissue evidence="1">Fresh leaf tissue</tissue>
    </source>
</reference>
<proteinExistence type="predicted"/>
<reference evidence="1" key="1">
    <citation type="journal article" date="2021" name="bioRxiv">
        <title>Whole Genome Assembly and Annotation of Northern Wild Rice, Zizania palustris L., Supports a Whole Genome Duplication in the Zizania Genus.</title>
        <authorList>
            <person name="Haas M."/>
            <person name="Kono T."/>
            <person name="Macchietto M."/>
            <person name="Millas R."/>
            <person name="McGilp L."/>
            <person name="Shao M."/>
            <person name="Duquette J."/>
            <person name="Hirsch C.N."/>
            <person name="Kimball J."/>
        </authorList>
    </citation>
    <scope>NUCLEOTIDE SEQUENCE</scope>
    <source>
        <tissue evidence="1">Fresh leaf tissue</tissue>
    </source>
</reference>
<sequence length="106" mass="11028">MEDAVDLLLEDVVAGSDEPTKRRAHGRCGLGIRAMGQRQRQRSGATAIGIQGVPCSRRRAQEAGGGFTADGERALGAVEGGGRLGVVSLWALDGTRQPEICGNNGQ</sequence>
<dbReference type="EMBL" id="JAAALK010000288">
    <property type="protein sequence ID" value="KAG8053807.1"/>
    <property type="molecule type" value="Genomic_DNA"/>
</dbReference>
<gene>
    <name evidence="1" type="ORF">GUJ93_ZPchr0001g32917</name>
</gene>
<dbReference type="Proteomes" id="UP000729402">
    <property type="component" value="Unassembled WGS sequence"/>
</dbReference>
<dbReference type="AlphaFoldDB" id="A0A8J5V1D2"/>
<evidence type="ECO:0000313" key="2">
    <source>
        <dbReference type="Proteomes" id="UP000729402"/>
    </source>
</evidence>
<organism evidence="1 2">
    <name type="scientific">Zizania palustris</name>
    <name type="common">Northern wild rice</name>
    <dbReference type="NCBI Taxonomy" id="103762"/>
    <lineage>
        <taxon>Eukaryota</taxon>
        <taxon>Viridiplantae</taxon>
        <taxon>Streptophyta</taxon>
        <taxon>Embryophyta</taxon>
        <taxon>Tracheophyta</taxon>
        <taxon>Spermatophyta</taxon>
        <taxon>Magnoliopsida</taxon>
        <taxon>Liliopsida</taxon>
        <taxon>Poales</taxon>
        <taxon>Poaceae</taxon>
        <taxon>BOP clade</taxon>
        <taxon>Oryzoideae</taxon>
        <taxon>Oryzeae</taxon>
        <taxon>Zizaniinae</taxon>
        <taxon>Zizania</taxon>
    </lineage>
</organism>
<keyword evidence="2" id="KW-1185">Reference proteome</keyword>
<name>A0A8J5V1D2_ZIZPA</name>
<protein>
    <submittedName>
        <fullName evidence="1">Uncharacterized protein</fullName>
    </submittedName>
</protein>
<evidence type="ECO:0000313" key="1">
    <source>
        <dbReference type="EMBL" id="KAG8053807.1"/>
    </source>
</evidence>
<accession>A0A8J5V1D2</accession>